<dbReference type="SUPFAM" id="SSF56801">
    <property type="entry name" value="Acetyl-CoA synthetase-like"/>
    <property type="match status" value="1"/>
</dbReference>
<comment type="cofactor">
    <cofactor evidence="1">
        <name>pantetheine 4'-phosphate</name>
        <dbReference type="ChEBI" id="CHEBI:47942"/>
    </cofactor>
</comment>
<dbReference type="InterPro" id="IPR009081">
    <property type="entry name" value="PP-bd_ACP"/>
</dbReference>
<dbReference type="PANTHER" id="PTHR45527:SF14">
    <property type="entry name" value="PLIPASTATIN SYNTHASE SUBUNIT B"/>
    <property type="match status" value="1"/>
</dbReference>
<dbReference type="CDD" id="cd05930">
    <property type="entry name" value="A_NRPS"/>
    <property type="match status" value="1"/>
</dbReference>
<dbReference type="Gene3D" id="3.40.50.980">
    <property type="match status" value="1"/>
</dbReference>
<dbReference type="InterPro" id="IPR025110">
    <property type="entry name" value="AMP-bd_C"/>
</dbReference>
<dbReference type="InterPro" id="IPR045851">
    <property type="entry name" value="AMP-bd_C_sf"/>
</dbReference>
<dbReference type="GO" id="GO:0005829">
    <property type="term" value="C:cytosol"/>
    <property type="evidence" value="ECO:0007669"/>
    <property type="project" value="TreeGrafter"/>
</dbReference>
<dbReference type="InterPro" id="IPR029058">
    <property type="entry name" value="AB_hydrolase_fold"/>
</dbReference>
<dbReference type="Gene3D" id="2.30.38.10">
    <property type="entry name" value="Luciferase, Domain 3"/>
    <property type="match status" value="1"/>
</dbReference>
<dbReference type="SUPFAM" id="SSF53474">
    <property type="entry name" value="alpha/beta-Hydrolases"/>
    <property type="match status" value="1"/>
</dbReference>
<dbReference type="Pfam" id="PF00550">
    <property type="entry name" value="PP-binding"/>
    <property type="match status" value="1"/>
</dbReference>
<evidence type="ECO:0000256" key="3">
    <source>
        <dbReference type="ARBA" id="ARBA00022450"/>
    </source>
</evidence>
<evidence type="ECO:0000256" key="4">
    <source>
        <dbReference type="ARBA" id="ARBA00022553"/>
    </source>
</evidence>
<dbReference type="AlphaFoldDB" id="A0A3D9UE77"/>
<organism evidence="6 7">
    <name type="scientific">Xenorhabdus cabanillasii</name>
    <dbReference type="NCBI Taxonomy" id="351673"/>
    <lineage>
        <taxon>Bacteria</taxon>
        <taxon>Pseudomonadati</taxon>
        <taxon>Pseudomonadota</taxon>
        <taxon>Gammaproteobacteria</taxon>
        <taxon>Enterobacterales</taxon>
        <taxon>Morganellaceae</taxon>
        <taxon>Xenorhabdus</taxon>
    </lineage>
</organism>
<dbReference type="RefSeq" id="WP_147299017.1">
    <property type="nucleotide sequence ID" value="NZ_QTUB01000001.1"/>
</dbReference>
<reference evidence="6 7" key="1">
    <citation type="submission" date="2018-08" db="EMBL/GenBank/DDBJ databases">
        <title>Genomic Encyclopedia of Archaeal and Bacterial Type Strains, Phase II (KMG-II): from individual species to whole genera.</title>
        <authorList>
            <person name="Goeker M."/>
        </authorList>
    </citation>
    <scope>NUCLEOTIDE SEQUENCE [LARGE SCALE GENOMIC DNA]</scope>
    <source>
        <strain evidence="6 7">DSM 17905</strain>
    </source>
</reference>
<dbReference type="Pfam" id="PF13193">
    <property type="entry name" value="AMP-binding_C"/>
    <property type="match status" value="1"/>
</dbReference>
<keyword evidence="7" id="KW-1185">Reference proteome</keyword>
<evidence type="ECO:0000313" key="6">
    <source>
        <dbReference type="EMBL" id="REF27699.1"/>
    </source>
</evidence>
<dbReference type="FunFam" id="1.10.1200.10:FF:000005">
    <property type="entry name" value="Nonribosomal peptide synthetase 1"/>
    <property type="match status" value="1"/>
</dbReference>
<dbReference type="Gene3D" id="3.30.300.30">
    <property type="match status" value="1"/>
</dbReference>
<dbReference type="FunFam" id="2.30.38.10:FF:000001">
    <property type="entry name" value="Non-ribosomal peptide synthetase PvdI"/>
    <property type="match status" value="1"/>
</dbReference>
<dbReference type="Proteomes" id="UP000256294">
    <property type="component" value="Unassembled WGS sequence"/>
</dbReference>
<name>A0A3D9UE77_9GAMM</name>
<dbReference type="SMART" id="SM00823">
    <property type="entry name" value="PKS_PP"/>
    <property type="match status" value="1"/>
</dbReference>
<dbReference type="FunFam" id="3.30.300.30:FF:000010">
    <property type="entry name" value="Enterobactin synthetase component F"/>
    <property type="match status" value="1"/>
</dbReference>
<evidence type="ECO:0000259" key="5">
    <source>
        <dbReference type="PROSITE" id="PS50075"/>
    </source>
</evidence>
<accession>A0A3D9UE77</accession>
<comment type="similarity">
    <text evidence="2">Belongs to the ATP-dependent AMP-binding enzyme family.</text>
</comment>
<sequence length="655" mass="72572">MWELLAANWTGACIVIAPPEVHKQPVELQQLIRQSGVTVLHFIPSMLGAFCQTLEAMHQQLPAGVRYVFCSGEALTASQVRAFNRIQTGNSALINLYGPTEAAIEVACYETDTACHGNVPIGRAIDNVRLYVLDKYGNPSPTGAPGELYIGGVCLARGYWNQPALTAESFVPNPFATAEDVALGYTRLYKTGDLVRWRPDGNLDYLGRNDFQVKIRGYRIEPGEVESALATHPQVKQAVVIDREHEGERVLVAYLVTEGGEGDDTVSDDSLIGHLSARLPEYMVPASFTRIESVPLTLNGKLDRRALPAPVWVSREQYVAPRTALETRLCMIWQSVLGLTRVGIEDNFFRIGGNSLLAIKLAAAVHREMEIEIPLHILFSYRSVSLLAGWLEDGHAKCELLHQLTPKSTATDKLFMVHAANCSSEVYTSLANELADVYNCIGINNYNLLTEYHISSLEKIAQIYLELILTETSIDKPVRILGWSLGGQLAMEIAFQLEQSGAKDIEVFLLDTIINTDELKRLKNQMDMSYVVKGVTKKLQQMGAEDSYINKVLEAIPFENKIINCDLSGKLTYTKIILFKAGKTDQSYKGEIGVLVNQLVAKMPDNNISAWVTEPLMIKLIEHCSHSDIIEATSIIKDEIINKNSVKEGVSIFTE</sequence>
<dbReference type="InterPro" id="IPR036736">
    <property type="entry name" value="ACP-like_sf"/>
</dbReference>
<comment type="caution">
    <text evidence="6">The sequence shown here is derived from an EMBL/GenBank/DDBJ whole genome shotgun (WGS) entry which is preliminary data.</text>
</comment>
<dbReference type="Pfam" id="PF00975">
    <property type="entry name" value="Thioesterase"/>
    <property type="match status" value="1"/>
</dbReference>
<proteinExistence type="inferred from homology"/>
<dbReference type="SUPFAM" id="SSF47336">
    <property type="entry name" value="ACP-like"/>
    <property type="match status" value="1"/>
</dbReference>
<evidence type="ECO:0000256" key="1">
    <source>
        <dbReference type="ARBA" id="ARBA00001957"/>
    </source>
</evidence>
<protein>
    <submittedName>
        <fullName evidence="6">Amino acid adenylation domain-containing protein</fullName>
    </submittedName>
</protein>
<keyword evidence="3" id="KW-0596">Phosphopantetheine</keyword>
<keyword evidence="4" id="KW-0597">Phosphoprotein</keyword>
<evidence type="ECO:0000256" key="2">
    <source>
        <dbReference type="ARBA" id="ARBA00006432"/>
    </source>
</evidence>
<dbReference type="InterPro" id="IPR000873">
    <property type="entry name" value="AMP-dep_synth/lig_dom"/>
</dbReference>
<gene>
    <name evidence="6" type="ORF">BDD26_2512</name>
</gene>
<dbReference type="Gene3D" id="3.40.50.1820">
    <property type="entry name" value="alpha/beta hydrolase"/>
    <property type="match status" value="1"/>
</dbReference>
<evidence type="ECO:0000313" key="7">
    <source>
        <dbReference type="Proteomes" id="UP000256294"/>
    </source>
</evidence>
<dbReference type="PROSITE" id="PS00012">
    <property type="entry name" value="PHOSPHOPANTETHEINE"/>
    <property type="match status" value="1"/>
</dbReference>
<dbReference type="GO" id="GO:0031177">
    <property type="term" value="F:phosphopantetheine binding"/>
    <property type="evidence" value="ECO:0007669"/>
    <property type="project" value="InterPro"/>
</dbReference>
<dbReference type="InterPro" id="IPR020806">
    <property type="entry name" value="PKS_PP-bd"/>
</dbReference>
<dbReference type="GO" id="GO:0043041">
    <property type="term" value="P:amino acid activation for nonribosomal peptide biosynthetic process"/>
    <property type="evidence" value="ECO:0007669"/>
    <property type="project" value="TreeGrafter"/>
</dbReference>
<dbReference type="Pfam" id="PF00501">
    <property type="entry name" value="AMP-binding"/>
    <property type="match status" value="1"/>
</dbReference>
<dbReference type="GO" id="GO:0044550">
    <property type="term" value="P:secondary metabolite biosynthetic process"/>
    <property type="evidence" value="ECO:0007669"/>
    <property type="project" value="TreeGrafter"/>
</dbReference>
<dbReference type="InterPro" id="IPR006162">
    <property type="entry name" value="Ppantetheine_attach_site"/>
</dbReference>
<dbReference type="EMBL" id="QTUB01000001">
    <property type="protein sequence ID" value="REF27699.1"/>
    <property type="molecule type" value="Genomic_DNA"/>
</dbReference>
<dbReference type="PANTHER" id="PTHR45527">
    <property type="entry name" value="NONRIBOSOMAL PEPTIDE SYNTHETASE"/>
    <property type="match status" value="1"/>
</dbReference>
<dbReference type="PROSITE" id="PS50075">
    <property type="entry name" value="CARRIER"/>
    <property type="match status" value="1"/>
</dbReference>
<feature type="domain" description="Carrier" evidence="5">
    <location>
        <begin position="320"/>
        <end position="395"/>
    </location>
</feature>
<dbReference type="InterPro" id="IPR001031">
    <property type="entry name" value="Thioesterase"/>
</dbReference>